<dbReference type="AlphaFoldDB" id="A0A813LS09"/>
<comment type="caution">
    <text evidence="2">The sequence shown here is derived from an EMBL/GenBank/DDBJ whole genome shotgun (WGS) entry which is preliminary data.</text>
</comment>
<evidence type="ECO:0000256" key="1">
    <source>
        <dbReference type="SAM" id="Coils"/>
    </source>
</evidence>
<organism evidence="2 3">
    <name type="scientific">Polarella glacialis</name>
    <name type="common">Dinoflagellate</name>
    <dbReference type="NCBI Taxonomy" id="89957"/>
    <lineage>
        <taxon>Eukaryota</taxon>
        <taxon>Sar</taxon>
        <taxon>Alveolata</taxon>
        <taxon>Dinophyceae</taxon>
        <taxon>Suessiales</taxon>
        <taxon>Suessiaceae</taxon>
        <taxon>Polarella</taxon>
    </lineage>
</organism>
<accession>A0A813LS09</accession>
<name>A0A813LS09_POLGL</name>
<feature type="coiled-coil region" evidence="1">
    <location>
        <begin position="155"/>
        <end position="263"/>
    </location>
</feature>
<evidence type="ECO:0000313" key="2">
    <source>
        <dbReference type="EMBL" id="CAE8737018.1"/>
    </source>
</evidence>
<reference evidence="2" key="1">
    <citation type="submission" date="2021-02" db="EMBL/GenBank/DDBJ databases">
        <authorList>
            <person name="Dougan E. K."/>
            <person name="Rhodes N."/>
            <person name="Thang M."/>
            <person name="Chan C."/>
        </authorList>
    </citation>
    <scope>NUCLEOTIDE SEQUENCE</scope>
</reference>
<sequence>DQMLLVEHLKKKVMVGHTAFTEATELLVEAHTWLVKDSMLADTFALCVARVPASQHDRMDMLQNALKKTAGDLKIARGEFHDYKVLKETQRQAWIQRTVDHQAIAIRQRRKDDIMMAFRYRVQQDRSNDLEGANYALVTRVYSLEAAMMSGQEHLEEASRQWDEQKAALAAERNEFRRLYEKFLKAHEQAMADLEESQGTAEDQAKMLQVLSVEKHRLTGEVEDLTAQKKAMVKQLADLRDEVAKLKAEMRRLGAQCREGEQATLAARSEAQTLRADVRGLEDILPAEGEGPGRPSLRRKLQQCALREAQLLDLLKVATLAAAAMRRRLEPAEGAKGQDKSGVLPPARKLRADMERERDEILAYAREKEAEAARVKLEAQKTVLGIKTKCDKDLHDFKTVGLAKITADFEAQITSLTKKNNILMAEVAVGDAIGPHLPTLNPLPSGEEDGQDKVYCSSCRRAIVFEGPTHS</sequence>
<gene>
    <name evidence="2" type="ORF">PGLA2088_LOCUS48577</name>
</gene>
<keyword evidence="1" id="KW-0175">Coiled coil</keyword>
<dbReference type="EMBL" id="CAJNNW010036718">
    <property type="protein sequence ID" value="CAE8737018.1"/>
    <property type="molecule type" value="Genomic_DNA"/>
</dbReference>
<feature type="non-terminal residue" evidence="2">
    <location>
        <position position="471"/>
    </location>
</feature>
<evidence type="ECO:0000313" key="3">
    <source>
        <dbReference type="Proteomes" id="UP000626109"/>
    </source>
</evidence>
<protein>
    <submittedName>
        <fullName evidence="2">Uncharacterized protein</fullName>
    </submittedName>
</protein>
<proteinExistence type="predicted"/>
<dbReference type="Proteomes" id="UP000626109">
    <property type="component" value="Unassembled WGS sequence"/>
</dbReference>